<protein>
    <submittedName>
        <fullName evidence="2">Uncharacterized protein</fullName>
    </submittedName>
</protein>
<name>A0A3B0N3Y8_THEAN</name>
<evidence type="ECO:0000313" key="3">
    <source>
        <dbReference type="EMBL" id="SVP91439.1"/>
    </source>
</evidence>
<proteinExistence type="predicted"/>
<sequence length="492" mass="55825">MKNINSPLSCCILPDQNMNPVFKQQYVTEGGKMKMTVPLSPMHYITNAKIYTYDDRFPPRFDPTYGYFNDRICKARNVDYEYKEQKFVTPTVSFTRPRRNLTAQIIDNLNQGNLSQVNGISRCNSINFNQILTSINEKLSRIEFMCKNNQEDIYELKQLIKSTQTKNVMNEGTKLVIRKLNPFEGVDGKIIKSEDVCGNSKNNKSLTNNTLINLVSDFTTHKTVDFTRDKIDSTLKTIDFTRDKMDTRDGMDEISELKNSNDLLERYIRNVKIDDLCCLENKLDVMSSDFAKIHGEIQNFPDKPKDVSLLSNLESKFKKILSKFDSNDSETSSKHNQHNDVETIKSVETTNLQEPVKSVESPNTLESIDLHELDPDLPKLDSSSSETEINPTETELNPTEVDNIIINPIESITSESNDSNSTMSNKLSGCEMNILKGLPDEVKASLTEDEVKFLQNLKSQNSNAGNLIDVVGISLESGTNSLESHWIKSLDF</sequence>
<evidence type="ECO:0000313" key="2">
    <source>
        <dbReference type="EMBL" id="SVP90871.1"/>
    </source>
</evidence>
<reference evidence="2" key="1">
    <citation type="submission" date="2018-07" db="EMBL/GenBank/DDBJ databases">
        <authorList>
            <person name="Quirk P.G."/>
            <person name="Krulwich T.A."/>
        </authorList>
    </citation>
    <scope>NUCLEOTIDE SEQUENCE</scope>
    <source>
        <strain evidence="2">Anand</strain>
    </source>
</reference>
<feature type="compositionally biased region" description="Basic and acidic residues" evidence="1">
    <location>
        <begin position="331"/>
        <end position="345"/>
    </location>
</feature>
<feature type="compositionally biased region" description="Basic and acidic residues" evidence="1">
    <location>
        <begin position="368"/>
        <end position="379"/>
    </location>
</feature>
<dbReference type="EMBL" id="UIVS01000002">
    <property type="protein sequence ID" value="SVP91439.1"/>
    <property type="molecule type" value="Genomic_DNA"/>
</dbReference>
<dbReference type="VEuPathDB" id="PiroplasmaDB:TA13985"/>
<dbReference type="EMBL" id="UIVT01000002">
    <property type="protein sequence ID" value="SVP90871.1"/>
    <property type="molecule type" value="Genomic_DNA"/>
</dbReference>
<evidence type="ECO:0000256" key="1">
    <source>
        <dbReference type="SAM" id="MobiDB-lite"/>
    </source>
</evidence>
<feature type="region of interest" description="Disordered" evidence="1">
    <location>
        <begin position="326"/>
        <end position="394"/>
    </location>
</feature>
<accession>A0A3B0N3Y8</accession>
<gene>
    <name evidence="2" type="ORF">TAT_000158200</name>
    <name evidence="3" type="ORF">TAV_000158400</name>
</gene>
<organism evidence="2">
    <name type="scientific">Theileria annulata</name>
    <dbReference type="NCBI Taxonomy" id="5874"/>
    <lineage>
        <taxon>Eukaryota</taxon>
        <taxon>Sar</taxon>
        <taxon>Alveolata</taxon>
        <taxon>Apicomplexa</taxon>
        <taxon>Aconoidasida</taxon>
        <taxon>Piroplasmida</taxon>
        <taxon>Theileriidae</taxon>
        <taxon>Theileria</taxon>
    </lineage>
</organism>
<dbReference type="AlphaFoldDB" id="A0A3B0N3Y8"/>